<evidence type="ECO:0000313" key="1">
    <source>
        <dbReference type="EMBL" id="RJF78116.1"/>
    </source>
</evidence>
<dbReference type="AlphaFoldDB" id="A0A418VPD3"/>
<keyword evidence="2" id="KW-1185">Reference proteome</keyword>
<accession>A0A418VPD3</accession>
<gene>
    <name evidence="1" type="ORF">D3877_23590</name>
</gene>
<dbReference type="Proteomes" id="UP000283458">
    <property type="component" value="Unassembled WGS sequence"/>
</dbReference>
<sequence length="174" mass="19912">MSLSRQEISRRLFDLIERDPILPDTPPTEPDGNLWPTGDPMYRAPTIRRLLAHFPHLDKAQAQQIRDLLHGTLKPTTFETVKAYAARCYSPPPEHDLILEALNEIIEGHGTEPIGVEGVRIDRYFGNTAAVYVNTGDTYSATIVYDTEQDRFELSTWGDYYELLCRRHRVRDAA</sequence>
<dbReference type="EMBL" id="QYUL01000004">
    <property type="protein sequence ID" value="RJF78116.1"/>
    <property type="molecule type" value="Genomic_DNA"/>
</dbReference>
<evidence type="ECO:0000313" key="2">
    <source>
        <dbReference type="Proteomes" id="UP000283458"/>
    </source>
</evidence>
<proteinExistence type="predicted"/>
<reference evidence="1 2" key="1">
    <citation type="submission" date="2018-09" db="EMBL/GenBank/DDBJ databases">
        <authorList>
            <person name="Zhu H."/>
        </authorList>
    </citation>
    <scope>NUCLEOTIDE SEQUENCE [LARGE SCALE GENOMIC DNA]</scope>
    <source>
        <strain evidence="1 2">K2W22B-5</strain>
    </source>
</reference>
<name>A0A418VPD3_9PROT</name>
<dbReference type="RefSeq" id="WP_119833258.1">
    <property type="nucleotide sequence ID" value="NZ_QYUL01000004.1"/>
</dbReference>
<protein>
    <submittedName>
        <fullName evidence="1">Uncharacterized protein</fullName>
    </submittedName>
</protein>
<dbReference type="OrthoDB" id="9842251at2"/>
<comment type="caution">
    <text evidence="1">The sequence shown here is derived from an EMBL/GenBank/DDBJ whole genome shotgun (WGS) entry which is preliminary data.</text>
</comment>
<organism evidence="1 2">
    <name type="scientific">Azospirillum cavernae</name>
    <dbReference type="NCBI Taxonomy" id="2320860"/>
    <lineage>
        <taxon>Bacteria</taxon>
        <taxon>Pseudomonadati</taxon>
        <taxon>Pseudomonadota</taxon>
        <taxon>Alphaproteobacteria</taxon>
        <taxon>Rhodospirillales</taxon>
        <taxon>Azospirillaceae</taxon>
        <taxon>Azospirillum</taxon>
    </lineage>
</organism>